<evidence type="ECO:0000313" key="2">
    <source>
        <dbReference type="EMBL" id="KPL75695.1"/>
    </source>
</evidence>
<feature type="transmembrane region" description="Helical" evidence="1">
    <location>
        <begin position="211"/>
        <end position="229"/>
    </location>
</feature>
<gene>
    <name evidence="2" type="ORF">ADN01_17875</name>
</gene>
<keyword evidence="3" id="KW-1185">Reference proteome</keyword>
<evidence type="ECO:0000256" key="1">
    <source>
        <dbReference type="SAM" id="Phobius"/>
    </source>
</evidence>
<name>A0A0P6XSJ0_9CHLR</name>
<feature type="transmembrane region" description="Helical" evidence="1">
    <location>
        <begin position="87"/>
        <end position="107"/>
    </location>
</feature>
<comment type="caution">
    <text evidence="2">The sequence shown here is derived from an EMBL/GenBank/DDBJ whole genome shotgun (WGS) entry which is preliminary data.</text>
</comment>
<accession>A0A0P6XSJ0</accession>
<feature type="transmembrane region" description="Helical" evidence="1">
    <location>
        <begin position="146"/>
        <end position="165"/>
    </location>
</feature>
<dbReference type="AlphaFoldDB" id="A0A0P6XSJ0"/>
<feature type="transmembrane region" description="Helical" evidence="1">
    <location>
        <begin position="20"/>
        <end position="41"/>
    </location>
</feature>
<dbReference type="EMBL" id="LGCM01000065">
    <property type="protein sequence ID" value="KPL75695.1"/>
    <property type="molecule type" value="Genomic_DNA"/>
</dbReference>
<keyword evidence="1" id="KW-1133">Transmembrane helix</keyword>
<feature type="transmembrane region" description="Helical" evidence="1">
    <location>
        <begin position="249"/>
        <end position="266"/>
    </location>
</feature>
<evidence type="ECO:0000313" key="3">
    <source>
        <dbReference type="Proteomes" id="UP000050501"/>
    </source>
</evidence>
<dbReference type="STRING" id="229921.ADN01_17875"/>
<protein>
    <submittedName>
        <fullName evidence="2">Uncharacterized protein</fullName>
    </submittedName>
</protein>
<reference evidence="2 3" key="1">
    <citation type="submission" date="2015-07" db="EMBL/GenBank/DDBJ databases">
        <title>Genome sequence of Levilinea saccharolytica DSM 16555.</title>
        <authorList>
            <person name="Hemp J."/>
            <person name="Ward L.M."/>
            <person name="Pace L.A."/>
            <person name="Fischer W.W."/>
        </authorList>
    </citation>
    <scope>NUCLEOTIDE SEQUENCE [LARGE SCALE GENOMIC DNA]</scope>
    <source>
        <strain evidence="2 3">KIBI-1</strain>
    </source>
</reference>
<sequence length="270" mass="29613">MGLVYVVLQMIFGRLVFPYVYNLAPTSSILLILNFISAFITPLSARPFNIRRILALVNIFLVILLFEIYNFLQGGMIVLFDHFDPTTVALVYMVSVLGAVLGVLVFIKPRRKKFAASPQVAYASSTFQPVSNTSEAKPGKFTVKRILSAIGLVDIVASLVFPWEFEITSSIFGRSVETMLGYSTLEGIISAVLSLLGLTLLFSIEKETPAHLWATFLSLLAAAVTYYFISEQNIGEAWFTYTGTGIGPYLVFAGAALVLICILIPSRKAA</sequence>
<keyword evidence="1" id="KW-0472">Membrane</keyword>
<organism evidence="2 3">
    <name type="scientific">Levilinea saccharolytica</name>
    <dbReference type="NCBI Taxonomy" id="229921"/>
    <lineage>
        <taxon>Bacteria</taxon>
        <taxon>Bacillati</taxon>
        <taxon>Chloroflexota</taxon>
        <taxon>Anaerolineae</taxon>
        <taxon>Anaerolineales</taxon>
        <taxon>Anaerolineaceae</taxon>
        <taxon>Levilinea</taxon>
    </lineage>
</organism>
<feature type="transmembrane region" description="Helical" evidence="1">
    <location>
        <begin position="185"/>
        <end position="204"/>
    </location>
</feature>
<feature type="transmembrane region" description="Helical" evidence="1">
    <location>
        <begin position="53"/>
        <end position="72"/>
    </location>
</feature>
<dbReference type="Proteomes" id="UP000050501">
    <property type="component" value="Unassembled WGS sequence"/>
</dbReference>
<keyword evidence="1" id="KW-0812">Transmembrane</keyword>
<proteinExistence type="predicted"/>